<evidence type="ECO:0000256" key="1">
    <source>
        <dbReference type="SAM" id="Phobius"/>
    </source>
</evidence>
<dbReference type="EMBL" id="HBGH01010289">
    <property type="protein sequence ID" value="CAD9233584.1"/>
    <property type="molecule type" value="Transcribed_RNA"/>
</dbReference>
<sequence length="181" mass="19715">MDDAVLVNGTIYVPMNAIEMSPINNQGLLAGMTSLCIALISFSYYLWKWLVGFVVFIGESRGIFSNKLHTGSKEEIEVDQVNKKWQTINGTATLCAMMFGLSIPSAIYLKTQTSLKLEQRWQGVGVIAAAALTSEISSFFKQEIATRSLQKKKEATLMANIVSGHPPAAAVVKATEKAPQV</sequence>
<keyword evidence="1" id="KW-1133">Transmembrane helix</keyword>
<feature type="transmembrane region" description="Helical" evidence="1">
    <location>
        <begin position="88"/>
        <end position="109"/>
    </location>
</feature>
<protein>
    <submittedName>
        <fullName evidence="2">Uncharacterized protein</fullName>
    </submittedName>
</protein>
<dbReference type="AlphaFoldDB" id="A0A7S1TDN9"/>
<accession>A0A7S1TDN9</accession>
<feature type="transmembrane region" description="Helical" evidence="1">
    <location>
        <begin position="28"/>
        <end position="47"/>
    </location>
</feature>
<reference evidence="2" key="1">
    <citation type="submission" date="2021-01" db="EMBL/GenBank/DDBJ databases">
        <authorList>
            <person name="Corre E."/>
            <person name="Pelletier E."/>
            <person name="Niang G."/>
            <person name="Scheremetjew M."/>
            <person name="Finn R."/>
            <person name="Kale V."/>
            <person name="Holt S."/>
            <person name="Cochrane G."/>
            <person name="Meng A."/>
            <person name="Brown T."/>
            <person name="Cohen L."/>
        </authorList>
    </citation>
    <scope>NUCLEOTIDE SEQUENCE</scope>
    <source>
        <strain evidence="2">SAG 36.94</strain>
    </source>
</reference>
<evidence type="ECO:0000313" key="2">
    <source>
        <dbReference type="EMBL" id="CAD9233584.1"/>
    </source>
</evidence>
<name>A0A7S1TDN9_9RHOD</name>
<gene>
    <name evidence="2" type="ORF">CCAE0312_LOCUS5670</name>
</gene>
<keyword evidence="1" id="KW-0812">Transmembrane</keyword>
<organism evidence="2">
    <name type="scientific">Compsopogon caeruleus</name>
    <dbReference type="NCBI Taxonomy" id="31354"/>
    <lineage>
        <taxon>Eukaryota</taxon>
        <taxon>Rhodophyta</taxon>
        <taxon>Compsopogonophyceae</taxon>
        <taxon>Compsopogonales</taxon>
        <taxon>Compsopogonaceae</taxon>
        <taxon>Compsopogon</taxon>
    </lineage>
</organism>
<proteinExistence type="predicted"/>
<keyword evidence="1" id="KW-0472">Membrane</keyword>